<dbReference type="OrthoDB" id="9806388at2"/>
<proteinExistence type="inferred from homology"/>
<reference evidence="9 10" key="1">
    <citation type="submission" date="2014-07" db="EMBL/GenBank/DDBJ databases">
        <title>Genome of Chryseobacterium piperi CTM.</title>
        <authorList>
            <person name="Pipes S.E."/>
            <person name="Stropko S.J."/>
            <person name="Newman J.D."/>
        </authorList>
    </citation>
    <scope>NUCLEOTIDE SEQUENCE [LARGE SCALE GENOMIC DNA]</scope>
    <source>
        <strain evidence="9 10">CTM</strain>
    </source>
</reference>
<dbReference type="GO" id="GO:0070006">
    <property type="term" value="F:metalloaminopeptidase activity"/>
    <property type="evidence" value="ECO:0007669"/>
    <property type="project" value="InterPro"/>
</dbReference>
<dbReference type="InterPro" id="IPR029149">
    <property type="entry name" value="Creatin/AminoP/Spt16_N"/>
</dbReference>
<feature type="domain" description="Aminopeptidase P N-terminal" evidence="8">
    <location>
        <begin position="2"/>
        <end position="134"/>
    </location>
</feature>
<comment type="cofactor">
    <cofactor evidence="2">
        <name>Mn(2+)</name>
        <dbReference type="ChEBI" id="CHEBI:29035"/>
    </cofactor>
</comment>
<dbReference type="GO" id="GO:0005829">
    <property type="term" value="C:cytosol"/>
    <property type="evidence" value="ECO:0007669"/>
    <property type="project" value="TreeGrafter"/>
</dbReference>
<dbReference type="Pfam" id="PF05195">
    <property type="entry name" value="AMP_N"/>
    <property type="match status" value="1"/>
</dbReference>
<dbReference type="Pfam" id="PF00557">
    <property type="entry name" value="Peptidase_M24"/>
    <property type="match status" value="1"/>
</dbReference>
<dbReference type="Gene3D" id="3.40.350.10">
    <property type="entry name" value="Creatinase/prolidase N-terminal domain"/>
    <property type="match status" value="1"/>
</dbReference>
<dbReference type="Gene3D" id="3.90.230.10">
    <property type="entry name" value="Creatinase/methionine aminopeptidase superfamily"/>
    <property type="match status" value="1"/>
</dbReference>
<evidence type="ECO:0000256" key="7">
    <source>
        <dbReference type="ARBA" id="ARBA00023211"/>
    </source>
</evidence>
<evidence type="ECO:0000256" key="3">
    <source>
        <dbReference type="ARBA" id="ARBA00008766"/>
    </source>
</evidence>
<dbReference type="Proteomes" id="UP000028709">
    <property type="component" value="Unassembled WGS sequence"/>
</dbReference>
<dbReference type="InterPro" id="IPR000994">
    <property type="entry name" value="Pept_M24"/>
</dbReference>
<accession>A0A086BCS8</accession>
<comment type="catalytic activity">
    <reaction evidence="1">
        <text>Release of any N-terminal amino acid, including proline, that is linked to proline, even from a dipeptide or tripeptide.</text>
        <dbReference type="EC" id="3.4.11.9"/>
    </reaction>
</comment>
<comment type="caution">
    <text evidence="9">The sequence shown here is derived from an EMBL/GenBank/DDBJ whole genome shotgun (WGS) entry which is preliminary data.</text>
</comment>
<dbReference type="KEGG" id="cpip:CJF12_03840"/>
<keyword evidence="9" id="KW-0645">Protease</keyword>
<keyword evidence="5" id="KW-0479">Metal-binding</keyword>
<dbReference type="GO" id="GO:0006508">
    <property type="term" value="P:proteolysis"/>
    <property type="evidence" value="ECO:0007669"/>
    <property type="project" value="TreeGrafter"/>
</dbReference>
<dbReference type="RefSeq" id="WP_034685024.1">
    <property type="nucleotide sequence ID" value="NZ_CP023049.2"/>
</dbReference>
<evidence type="ECO:0000313" key="10">
    <source>
        <dbReference type="Proteomes" id="UP000028709"/>
    </source>
</evidence>
<dbReference type="SUPFAM" id="SSF53092">
    <property type="entry name" value="Creatinase/prolidase N-terminal domain"/>
    <property type="match status" value="1"/>
</dbReference>
<keyword evidence="9" id="KW-0031">Aminopeptidase</keyword>
<comment type="similarity">
    <text evidence="3">Belongs to the peptidase M24B family.</text>
</comment>
<dbReference type="EMBL" id="JPRJ01000018">
    <property type="protein sequence ID" value="KFF26742.1"/>
    <property type="molecule type" value="Genomic_DNA"/>
</dbReference>
<evidence type="ECO:0000313" key="9">
    <source>
        <dbReference type="EMBL" id="KFF26742.1"/>
    </source>
</evidence>
<evidence type="ECO:0000256" key="2">
    <source>
        <dbReference type="ARBA" id="ARBA00001936"/>
    </source>
</evidence>
<dbReference type="AlphaFoldDB" id="A0A086BCS8"/>
<keyword evidence="7" id="KW-0464">Manganese</keyword>
<evidence type="ECO:0000256" key="1">
    <source>
        <dbReference type="ARBA" id="ARBA00001424"/>
    </source>
</evidence>
<evidence type="ECO:0000259" key="8">
    <source>
        <dbReference type="SMART" id="SM01011"/>
    </source>
</evidence>
<dbReference type="EC" id="3.4.11.9" evidence="4"/>
<sequence>MFSVQTYQDRRAVLQSNVAGGILLFLGNIENPVNFEHNPYYFRQDSTFLYYLGIQEPKIAAIIDIDENKTIVFGDELSIDDIVWMGRQETLKEKSLKSGVQETLPYDELSTYVRKAQDSGRKVHYLPPYQSSNKILLSDLLGIKIAELQPSVEMIKAVVKQRSVKEAQEIVQIEQAVNVSNEMHLLAMRIAKPGVKEYEIANAIQHLAGNKECPMSYPPIVTINGGILHNHYRLNTLKNGDLFLNDSGAETAMGYAGDLTRTFPVSNAFSTKQKEIYEIVLNAFENAQRLLRPGIPFKDIHLKASQHLVEGLIDLGLMKGNSEEAVKNNAHTLFFQCGLGHMMGLDVHDMEDLGEQYVGYTEGEPKDTQTFGLKSLRLGKSLESGFVVTVEPGIYIIPELIDIWQAENKNADFINYDRVNEYRDFGGVRIEDDFLITSDGYRLLGNGLIKTVEEIENYRTEHLA</sequence>
<dbReference type="InterPro" id="IPR036005">
    <property type="entry name" value="Creatinase/aminopeptidase-like"/>
</dbReference>
<keyword evidence="10" id="KW-1185">Reference proteome</keyword>
<dbReference type="GO" id="GO:0030145">
    <property type="term" value="F:manganese ion binding"/>
    <property type="evidence" value="ECO:0007669"/>
    <property type="project" value="InterPro"/>
</dbReference>
<dbReference type="SUPFAM" id="SSF55920">
    <property type="entry name" value="Creatinase/aminopeptidase"/>
    <property type="match status" value="1"/>
</dbReference>
<dbReference type="CDD" id="cd01087">
    <property type="entry name" value="Prolidase"/>
    <property type="match status" value="1"/>
</dbReference>
<dbReference type="PANTHER" id="PTHR43226">
    <property type="entry name" value="XAA-PRO AMINOPEPTIDASE 3"/>
    <property type="match status" value="1"/>
</dbReference>
<evidence type="ECO:0000256" key="4">
    <source>
        <dbReference type="ARBA" id="ARBA00012574"/>
    </source>
</evidence>
<protein>
    <recommendedName>
        <fullName evidence="4">Xaa-Pro aminopeptidase</fullName>
        <ecNumber evidence="4">3.4.11.9</ecNumber>
    </recommendedName>
</protein>
<dbReference type="InterPro" id="IPR052433">
    <property type="entry name" value="X-Pro_dipept-like"/>
</dbReference>
<dbReference type="PANTHER" id="PTHR43226:SF4">
    <property type="entry name" value="XAA-PRO AMINOPEPTIDASE 3"/>
    <property type="match status" value="1"/>
</dbReference>
<name>A0A086BCS8_9FLAO</name>
<organism evidence="9 10">
    <name type="scientific">Chryseobacterium piperi</name>
    <dbReference type="NCBI Taxonomy" id="558152"/>
    <lineage>
        <taxon>Bacteria</taxon>
        <taxon>Pseudomonadati</taxon>
        <taxon>Bacteroidota</taxon>
        <taxon>Flavobacteriia</taxon>
        <taxon>Flavobacteriales</taxon>
        <taxon>Weeksellaceae</taxon>
        <taxon>Chryseobacterium group</taxon>
        <taxon>Chryseobacterium</taxon>
    </lineage>
</organism>
<keyword evidence="6" id="KW-0378">Hydrolase</keyword>
<evidence type="ECO:0000256" key="6">
    <source>
        <dbReference type="ARBA" id="ARBA00022801"/>
    </source>
</evidence>
<dbReference type="InterPro" id="IPR007865">
    <property type="entry name" value="Aminopep_P_N"/>
</dbReference>
<gene>
    <name evidence="9" type="ORF">IQ37_11230</name>
</gene>
<dbReference type="SMART" id="SM01011">
    <property type="entry name" value="AMP_N"/>
    <property type="match status" value="1"/>
</dbReference>
<evidence type="ECO:0000256" key="5">
    <source>
        <dbReference type="ARBA" id="ARBA00022723"/>
    </source>
</evidence>
<dbReference type="eggNOG" id="COG0006">
    <property type="taxonomic scope" value="Bacteria"/>
</dbReference>
<dbReference type="STRING" id="558152.IQ37_11230"/>